<comment type="caution">
    <text evidence="6">The sequence shown here is derived from an EMBL/GenBank/DDBJ whole genome shotgun (WGS) entry which is preliminary data.</text>
</comment>
<gene>
    <name evidence="6" type="ORF">FCC1311_015842</name>
</gene>
<dbReference type="InterPro" id="IPR013766">
    <property type="entry name" value="Thioredoxin_domain"/>
</dbReference>
<dbReference type="Gene3D" id="3.40.30.10">
    <property type="entry name" value="Glutaredoxin"/>
    <property type="match status" value="1"/>
</dbReference>
<evidence type="ECO:0000256" key="2">
    <source>
        <dbReference type="ARBA" id="ARBA00022982"/>
    </source>
</evidence>
<keyword evidence="1" id="KW-0813">Transport</keyword>
<dbReference type="PANTHER" id="PTHR45663">
    <property type="entry name" value="GEO12009P1"/>
    <property type="match status" value="1"/>
</dbReference>
<dbReference type="GO" id="GO:0015035">
    <property type="term" value="F:protein-disulfide reductase activity"/>
    <property type="evidence" value="ECO:0007669"/>
    <property type="project" value="TreeGrafter"/>
</dbReference>
<dbReference type="InterPro" id="IPR011990">
    <property type="entry name" value="TPR-like_helical_dom_sf"/>
</dbReference>
<dbReference type="InterPro" id="IPR036249">
    <property type="entry name" value="Thioredoxin-like_sf"/>
</dbReference>
<organism evidence="6 7">
    <name type="scientific">Hondaea fermentalgiana</name>
    <dbReference type="NCBI Taxonomy" id="2315210"/>
    <lineage>
        <taxon>Eukaryota</taxon>
        <taxon>Sar</taxon>
        <taxon>Stramenopiles</taxon>
        <taxon>Bigyra</taxon>
        <taxon>Labyrinthulomycetes</taxon>
        <taxon>Thraustochytrida</taxon>
        <taxon>Thraustochytriidae</taxon>
        <taxon>Hondaea</taxon>
    </lineage>
</organism>
<sequence>MLAGNAGSMSGGRLAWRSALVGGAVAGPAGAVAGATKTLPMRAMAGAGAVRGLATGGPAEAIEVDEASFGPKVMQSKLPVVLDCYADWCGPCKSLEPILKKAVGEYKGKLVLAKLDTDKNPQLAQALQIKSLPTVLAVYQGKLVHHFVGSQSEAQVKEFLQNVVKMTGAGQPQPGEGGASAIEAAEGLMDQVDQALEAGNVANDEIVPVLKELADVQPNKDEKDREVKDRFEKVRVRALVGLGQLALKDGNVSDANALVKMLESSYKQHLQEPVVASFVRAVSFAETAGDVSSDELGDLEARRADLSSEERFKFAQSLVSQKRYEEAIDEALTLLKKDRAFQDEAAKKLLLEIFELLGPKDDLVKAARRRMASILLV</sequence>
<reference evidence="6 7" key="1">
    <citation type="submission" date="2017-12" db="EMBL/GenBank/DDBJ databases">
        <title>Sequencing, de novo assembly and annotation of complete genome of a new Thraustochytrid species, strain FCC1311.</title>
        <authorList>
            <person name="Sedici K."/>
            <person name="Godart F."/>
            <person name="Aiese Cigliano R."/>
            <person name="Sanseverino W."/>
            <person name="Barakat M."/>
            <person name="Ortet P."/>
            <person name="Marechal E."/>
            <person name="Cagnac O."/>
            <person name="Amato A."/>
        </authorList>
    </citation>
    <scope>NUCLEOTIDE SEQUENCE [LARGE SCALE GENOMIC DNA]</scope>
</reference>
<dbReference type="OrthoDB" id="2121326at2759"/>
<protein>
    <submittedName>
        <fullName evidence="6">Thioredoxin</fullName>
    </submittedName>
</protein>
<proteinExistence type="predicted"/>
<evidence type="ECO:0000256" key="1">
    <source>
        <dbReference type="ARBA" id="ARBA00022448"/>
    </source>
</evidence>
<dbReference type="InterPro" id="IPR017937">
    <property type="entry name" value="Thioredoxin_CS"/>
</dbReference>
<name>A0A2R5G2V6_9STRA</name>
<dbReference type="FunFam" id="3.40.30.10:FF:000001">
    <property type="entry name" value="Thioredoxin"/>
    <property type="match status" value="1"/>
</dbReference>
<dbReference type="PANTHER" id="PTHR45663:SF11">
    <property type="entry name" value="GEO12009P1"/>
    <property type="match status" value="1"/>
</dbReference>
<dbReference type="Pfam" id="PF14561">
    <property type="entry name" value="TPR_20"/>
    <property type="match status" value="1"/>
</dbReference>
<evidence type="ECO:0000313" key="7">
    <source>
        <dbReference type="Proteomes" id="UP000241890"/>
    </source>
</evidence>
<dbReference type="CDD" id="cd02947">
    <property type="entry name" value="TRX_family"/>
    <property type="match status" value="1"/>
</dbReference>
<dbReference type="Pfam" id="PF00085">
    <property type="entry name" value="Thioredoxin"/>
    <property type="match status" value="1"/>
</dbReference>
<dbReference type="PROSITE" id="PS00194">
    <property type="entry name" value="THIOREDOXIN_1"/>
    <property type="match status" value="1"/>
</dbReference>
<dbReference type="GO" id="GO:0005737">
    <property type="term" value="C:cytoplasm"/>
    <property type="evidence" value="ECO:0007669"/>
    <property type="project" value="TreeGrafter"/>
</dbReference>
<evidence type="ECO:0000313" key="6">
    <source>
        <dbReference type="EMBL" id="GBG25366.1"/>
    </source>
</evidence>
<evidence type="ECO:0000259" key="5">
    <source>
        <dbReference type="PROSITE" id="PS51352"/>
    </source>
</evidence>
<dbReference type="EMBL" id="BEYU01000012">
    <property type="protein sequence ID" value="GBG25366.1"/>
    <property type="molecule type" value="Genomic_DNA"/>
</dbReference>
<dbReference type="GO" id="GO:0006950">
    <property type="term" value="P:response to stress"/>
    <property type="evidence" value="ECO:0007669"/>
    <property type="project" value="UniProtKB-ARBA"/>
</dbReference>
<dbReference type="PROSITE" id="PS51352">
    <property type="entry name" value="THIOREDOXIN_2"/>
    <property type="match status" value="1"/>
</dbReference>
<evidence type="ECO:0000256" key="3">
    <source>
        <dbReference type="ARBA" id="ARBA00023157"/>
    </source>
</evidence>
<dbReference type="Gene3D" id="1.25.40.10">
    <property type="entry name" value="Tetratricopeptide repeat domain"/>
    <property type="match status" value="1"/>
</dbReference>
<dbReference type="SUPFAM" id="SSF52833">
    <property type="entry name" value="Thioredoxin-like"/>
    <property type="match status" value="1"/>
</dbReference>
<keyword evidence="7" id="KW-1185">Reference proteome</keyword>
<dbReference type="InParanoid" id="A0A2R5G2V6"/>
<feature type="domain" description="Thioredoxin" evidence="5">
    <location>
        <begin position="53"/>
        <end position="165"/>
    </location>
</feature>
<keyword evidence="3" id="KW-1015">Disulfide bond</keyword>
<keyword evidence="4" id="KW-0676">Redox-active center</keyword>
<evidence type="ECO:0000256" key="4">
    <source>
        <dbReference type="ARBA" id="ARBA00023284"/>
    </source>
</evidence>
<keyword evidence="2" id="KW-0249">Electron transport</keyword>
<accession>A0A2R5G2V6</accession>
<dbReference type="Proteomes" id="UP000241890">
    <property type="component" value="Unassembled WGS sequence"/>
</dbReference>
<dbReference type="AlphaFoldDB" id="A0A2R5G2V6"/>